<keyword evidence="2" id="KW-1185">Reference proteome</keyword>
<name>A0A9W9B7W6_9HYPO</name>
<dbReference type="GeneID" id="80870392"/>
<sequence>MKDDIKYQLSQEELDILALTHYAFIYREMGVECQEFREFIQDFRKDMRNFPERVRSKLEILRDRIKEFRRTIGPFGPYRMDLYDCGQEVGCDLQPYRPAILNECKTIFGDIQMLRKDYPEECQEILWNYQGLYDDIKALHKDVQAFRNPDPKRENLE</sequence>
<reference evidence="1" key="1">
    <citation type="submission" date="2022-09" db="EMBL/GenBank/DDBJ databases">
        <title>Chromosome-level assembly of Trichoderma breve T069, a fungus used in development of biopesticide product.</title>
        <authorList>
            <person name="Lin R."/>
            <person name="Liu T."/>
        </authorList>
    </citation>
    <scope>NUCLEOTIDE SEQUENCE</scope>
    <source>
        <strain evidence="1">T069</strain>
    </source>
</reference>
<protein>
    <submittedName>
        <fullName evidence="1">Uncharacterized protein</fullName>
    </submittedName>
</protein>
<evidence type="ECO:0000313" key="1">
    <source>
        <dbReference type="EMBL" id="KAJ4857597.1"/>
    </source>
</evidence>
<dbReference type="AlphaFoldDB" id="A0A9W9B7W6"/>
<proteinExistence type="predicted"/>
<comment type="caution">
    <text evidence="1">The sequence shown here is derived from an EMBL/GenBank/DDBJ whole genome shotgun (WGS) entry which is preliminary data.</text>
</comment>
<dbReference type="EMBL" id="JAOPEN010000005">
    <property type="protein sequence ID" value="KAJ4857597.1"/>
    <property type="molecule type" value="Genomic_DNA"/>
</dbReference>
<evidence type="ECO:0000313" key="2">
    <source>
        <dbReference type="Proteomes" id="UP001140511"/>
    </source>
</evidence>
<dbReference type="RefSeq" id="XP_056026653.1">
    <property type="nucleotide sequence ID" value="XM_056175704.1"/>
</dbReference>
<dbReference type="Proteomes" id="UP001140511">
    <property type="component" value="Unassembled WGS sequence"/>
</dbReference>
<organism evidence="1 2">
    <name type="scientific">Trichoderma breve</name>
    <dbReference type="NCBI Taxonomy" id="2034170"/>
    <lineage>
        <taxon>Eukaryota</taxon>
        <taxon>Fungi</taxon>
        <taxon>Dikarya</taxon>
        <taxon>Ascomycota</taxon>
        <taxon>Pezizomycotina</taxon>
        <taxon>Sordariomycetes</taxon>
        <taxon>Hypocreomycetidae</taxon>
        <taxon>Hypocreales</taxon>
        <taxon>Hypocreaceae</taxon>
        <taxon>Trichoderma</taxon>
    </lineage>
</organism>
<accession>A0A9W9B7W6</accession>
<gene>
    <name evidence="1" type="ORF">T069G_08494</name>
</gene>